<dbReference type="GO" id="GO:0003700">
    <property type="term" value="F:DNA-binding transcription factor activity"/>
    <property type="evidence" value="ECO:0007669"/>
    <property type="project" value="InterPro"/>
</dbReference>
<reference evidence="4 5" key="1">
    <citation type="submission" date="2018-08" db="EMBL/GenBank/DDBJ databases">
        <title>A genome reference for cultivated species of the human gut microbiota.</title>
        <authorList>
            <person name="Zou Y."/>
            <person name="Xue W."/>
            <person name="Luo G."/>
        </authorList>
    </citation>
    <scope>NUCLEOTIDE SEQUENCE [LARGE SCALE GENOMIC DNA]</scope>
    <source>
        <strain evidence="4 5">OM05-15BH</strain>
    </source>
</reference>
<evidence type="ECO:0000259" key="3">
    <source>
        <dbReference type="PROSITE" id="PS01124"/>
    </source>
</evidence>
<evidence type="ECO:0000313" key="4">
    <source>
        <dbReference type="EMBL" id="RGN34621.1"/>
    </source>
</evidence>
<dbReference type="PROSITE" id="PS01124">
    <property type="entry name" value="HTH_ARAC_FAMILY_2"/>
    <property type="match status" value="1"/>
</dbReference>
<dbReference type="Pfam" id="PF06445">
    <property type="entry name" value="GyrI-like"/>
    <property type="match status" value="1"/>
</dbReference>
<keyword evidence="2" id="KW-0804">Transcription</keyword>
<dbReference type="SUPFAM" id="SSF46689">
    <property type="entry name" value="Homeodomain-like"/>
    <property type="match status" value="2"/>
</dbReference>
<dbReference type="InterPro" id="IPR025868">
    <property type="entry name" value="Zn_ribbon_dom_put"/>
</dbReference>
<dbReference type="AlphaFoldDB" id="A0A3E5BAI2"/>
<evidence type="ECO:0000313" key="5">
    <source>
        <dbReference type="Proteomes" id="UP000260983"/>
    </source>
</evidence>
<evidence type="ECO:0000256" key="2">
    <source>
        <dbReference type="ARBA" id="ARBA00023163"/>
    </source>
</evidence>
<gene>
    <name evidence="4" type="ORF">DXB65_12935</name>
</gene>
<protein>
    <submittedName>
        <fullName evidence="4">Helix-turn-helix domain-containing protein</fullName>
    </submittedName>
</protein>
<dbReference type="SUPFAM" id="SSF55136">
    <property type="entry name" value="Probable bacterial effector-binding domain"/>
    <property type="match status" value="1"/>
</dbReference>
<feature type="domain" description="HTH araC/xylS-type" evidence="3">
    <location>
        <begin position="122"/>
        <end position="220"/>
    </location>
</feature>
<dbReference type="InterPro" id="IPR009057">
    <property type="entry name" value="Homeodomain-like_sf"/>
</dbReference>
<proteinExistence type="predicted"/>
<dbReference type="InterPro" id="IPR011256">
    <property type="entry name" value="Reg_factor_effector_dom_sf"/>
</dbReference>
<organism evidence="4 5">
    <name type="scientific">Bacteroides oleiciplenus</name>
    <dbReference type="NCBI Taxonomy" id="626931"/>
    <lineage>
        <taxon>Bacteria</taxon>
        <taxon>Pseudomonadati</taxon>
        <taxon>Bacteroidota</taxon>
        <taxon>Bacteroidia</taxon>
        <taxon>Bacteroidales</taxon>
        <taxon>Bacteroidaceae</taxon>
        <taxon>Bacteroides</taxon>
    </lineage>
</organism>
<dbReference type="Gene3D" id="3.20.80.10">
    <property type="entry name" value="Regulatory factor, effector binding domain"/>
    <property type="match status" value="1"/>
</dbReference>
<keyword evidence="1" id="KW-0805">Transcription regulation</keyword>
<dbReference type="InterPro" id="IPR018060">
    <property type="entry name" value="HTH_AraC"/>
</dbReference>
<dbReference type="Proteomes" id="UP000260983">
    <property type="component" value="Unassembled WGS sequence"/>
</dbReference>
<dbReference type="Pfam" id="PF12833">
    <property type="entry name" value="HTH_18"/>
    <property type="match status" value="1"/>
</dbReference>
<accession>A0A3E5BAI2</accession>
<dbReference type="PANTHER" id="PTHR40055:SF1">
    <property type="entry name" value="TRANSCRIPTIONAL REGULATOR YGIV-RELATED"/>
    <property type="match status" value="1"/>
</dbReference>
<dbReference type="Pfam" id="PF12674">
    <property type="entry name" value="Zn_ribbon_2"/>
    <property type="match status" value="1"/>
</dbReference>
<dbReference type="InterPro" id="IPR010499">
    <property type="entry name" value="AraC_E-bd"/>
</dbReference>
<dbReference type="PANTHER" id="PTHR40055">
    <property type="entry name" value="TRANSCRIPTIONAL REGULATOR YGIV-RELATED"/>
    <property type="match status" value="1"/>
</dbReference>
<dbReference type="InterPro" id="IPR029442">
    <property type="entry name" value="GyrI-like"/>
</dbReference>
<comment type="caution">
    <text evidence="4">The sequence shown here is derived from an EMBL/GenBank/DDBJ whole genome shotgun (WGS) entry which is preliminary data.</text>
</comment>
<dbReference type="Gene3D" id="1.10.10.60">
    <property type="entry name" value="Homeodomain-like"/>
    <property type="match status" value="2"/>
</dbReference>
<dbReference type="InterPro" id="IPR050908">
    <property type="entry name" value="SmbC-like"/>
</dbReference>
<dbReference type="EMBL" id="QSUL01000008">
    <property type="protein sequence ID" value="RGN34621.1"/>
    <property type="molecule type" value="Genomic_DNA"/>
</dbReference>
<dbReference type="SMART" id="SM00342">
    <property type="entry name" value="HTH_ARAC"/>
    <property type="match status" value="1"/>
</dbReference>
<name>A0A3E5BAI2_9BACE</name>
<evidence type="ECO:0000256" key="1">
    <source>
        <dbReference type="ARBA" id="ARBA00023015"/>
    </source>
</evidence>
<sequence length="389" mass="46147">MPYFCAMSKAKQTVEYDINRRYCQSCEMPLRFDVEEWLGTNSDSSRSDEYCYYCLKDGEYTVDVSMSDMVDIWVKYTDKYNVYANTGYSPEQLRSILNKRLPTLSRWKQKQETSNIHHQRIQDMIVHINNHLFDVLDADTLSSMSGLSKFHFRRVFRTVTGESVSSYIQRLRLEHIAYLLVSTDYSLNQILEQTNYQTKFSIAKAFKNHFGVSASQYREKYKQLYSEQDMNLTPEIRLINPIKIFCIEVGEDYKDKLRYKLIWNKLMHYAQEYNKGKTNYKFVSLSMDDPSITPTEKCRFYLGTTIQDDEKTGSEPGVMEIPADRYAIFKHTGDYSQLHNFYRMIYGEWFPESKYRPKTTFSFEMYMNHPASTPRTELITDIYIPVTRK</sequence>
<dbReference type="SMART" id="SM00871">
    <property type="entry name" value="AraC_E_bind"/>
    <property type="match status" value="1"/>
</dbReference>
<dbReference type="GO" id="GO:0043565">
    <property type="term" value="F:sequence-specific DNA binding"/>
    <property type="evidence" value="ECO:0007669"/>
    <property type="project" value="InterPro"/>
</dbReference>